<organism evidence="2 3">
    <name type="scientific">Photobacterium frigidiphilum</name>
    <dbReference type="NCBI Taxonomy" id="264736"/>
    <lineage>
        <taxon>Bacteria</taxon>
        <taxon>Pseudomonadati</taxon>
        <taxon>Pseudomonadota</taxon>
        <taxon>Gammaproteobacteria</taxon>
        <taxon>Vibrionales</taxon>
        <taxon>Vibrionaceae</taxon>
        <taxon>Photobacterium</taxon>
    </lineage>
</organism>
<evidence type="ECO:0000313" key="3">
    <source>
        <dbReference type="Proteomes" id="UP000240987"/>
    </source>
</evidence>
<dbReference type="Proteomes" id="UP000240987">
    <property type="component" value="Unassembled WGS sequence"/>
</dbReference>
<feature type="transmembrane region" description="Helical" evidence="1">
    <location>
        <begin position="127"/>
        <end position="147"/>
    </location>
</feature>
<reference evidence="2 3" key="1">
    <citation type="submission" date="2018-01" db="EMBL/GenBank/DDBJ databases">
        <title>Whole genome sequencing of Histamine producing bacteria.</title>
        <authorList>
            <person name="Butler K."/>
        </authorList>
    </citation>
    <scope>NUCLEOTIDE SEQUENCE [LARGE SCALE GENOMIC DNA]</scope>
    <source>
        <strain evidence="2 3">JCM 12947</strain>
    </source>
</reference>
<dbReference type="OrthoDB" id="5515308at2"/>
<sequence length="151" mass="17503">MKTLEQWFTEYGASHQNKTNQRIHKVAVPGIYFSIVGLIWCLPSFRFSGVDIEWLWLILMPVLFFYYGLSRKVFTIMSLFTLACVIGIEILFQLNINILSLSLGLFIALWILQFIGHKIEGKKPSFFEDLQFLLIGPAWVFAFFIPLSDSK</sequence>
<dbReference type="InterPro" id="IPR009305">
    <property type="entry name" value="Mpo1-like"/>
</dbReference>
<keyword evidence="1" id="KW-0472">Membrane</keyword>
<evidence type="ECO:0000313" key="2">
    <source>
        <dbReference type="EMBL" id="PSU47361.1"/>
    </source>
</evidence>
<feature type="transmembrane region" description="Helical" evidence="1">
    <location>
        <begin position="74"/>
        <end position="92"/>
    </location>
</feature>
<evidence type="ECO:0008006" key="4">
    <source>
        <dbReference type="Google" id="ProtNLM"/>
    </source>
</evidence>
<accession>A0A2T3JEM9</accession>
<comment type="caution">
    <text evidence="2">The sequence shown here is derived from an EMBL/GenBank/DDBJ whole genome shotgun (WGS) entry which is preliminary data.</text>
</comment>
<dbReference type="GO" id="GO:0016020">
    <property type="term" value="C:membrane"/>
    <property type="evidence" value="ECO:0007669"/>
    <property type="project" value="GOC"/>
</dbReference>
<keyword evidence="1" id="KW-1133">Transmembrane helix</keyword>
<keyword evidence="1" id="KW-0812">Transmembrane</keyword>
<dbReference type="EMBL" id="PYMJ01000015">
    <property type="protein sequence ID" value="PSU47361.1"/>
    <property type="molecule type" value="Genomic_DNA"/>
</dbReference>
<feature type="transmembrane region" description="Helical" evidence="1">
    <location>
        <begin position="98"/>
        <end position="115"/>
    </location>
</feature>
<proteinExistence type="predicted"/>
<feature type="transmembrane region" description="Helical" evidence="1">
    <location>
        <begin position="26"/>
        <end position="46"/>
    </location>
</feature>
<gene>
    <name evidence="2" type="ORF">C9J12_15295</name>
</gene>
<evidence type="ECO:0000256" key="1">
    <source>
        <dbReference type="SAM" id="Phobius"/>
    </source>
</evidence>
<dbReference type="AlphaFoldDB" id="A0A2T3JEM9"/>
<dbReference type="PANTHER" id="PTHR28026:SF9">
    <property type="entry name" value="2-HYDROXY-PALMITIC ACID DIOXYGENASE MPO1"/>
    <property type="match status" value="1"/>
</dbReference>
<keyword evidence="3" id="KW-1185">Reference proteome</keyword>
<name>A0A2T3JEM9_9GAMM</name>
<dbReference type="PANTHER" id="PTHR28026">
    <property type="entry name" value="DUF962 DOMAIN PROTEIN (AFU_ORTHOLOGUE AFUA_8G05310)"/>
    <property type="match status" value="1"/>
</dbReference>
<dbReference type="RefSeq" id="WP_107243508.1">
    <property type="nucleotide sequence ID" value="NZ_PYMJ01000015.1"/>
</dbReference>
<dbReference type="GO" id="GO:0046521">
    <property type="term" value="P:sphingoid catabolic process"/>
    <property type="evidence" value="ECO:0007669"/>
    <property type="project" value="TreeGrafter"/>
</dbReference>
<feature type="transmembrane region" description="Helical" evidence="1">
    <location>
        <begin position="52"/>
        <end position="69"/>
    </location>
</feature>
<dbReference type="Pfam" id="PF06127">
    <property type="entry name" value="Mpo1-like"/>
    <property type="match status" value="1"/>
</dbReference>
<protein>
    <recommendedName>
        <fullName evidence="4">DUF962 domain-containing protein</fullName>
    </recommendedName>
</protein>